<feature type="non-terminal residue" evidence="2">
    <location>
        <position position="1"/>
    </location>
</feature>
<feature type="region of interest" description="Disordered" evidence="1">
    <location>
        <begin position="63"/>
        <end position="82"/>
    </location>
</feature>
<comment type="caution">
    <text evidence="2">The sequence shown here is derived from an EMBL/GenBank/DDBJ whole genome shotgun (WGS) entry which is preliminary data.</text>
</comment>
<reference evidence="2 3" key="1">
    <citation type="journal article" date="2018" name="Front. Plant Sci.">
        <title>Red Clover (Trifolium pratense) and Zigzag Clover (T. medium) - A Picture of Genomic Similarities and Differences.</title>
        <authorList>
            <person name="Dluhosova J."/>
            <person name="Istvanek J."/>
            <person name="Nedelnik J."/>
            <person name="Repkova J."/>
        </authorList>
    </citation>
    <scope>NUCLEOTIDE SEQUENCE [LARGE SCALE GENOMIC DNA]</scope>
    <source>
        <strain evidence="3">cv. 10/8</strain>
        <tissue evidence="2">Leaf</tissue>
    </source>
</reference>
<name>A0A392Q5G0_9FABA</name>
<evidence type="ECO:0000313" key="2">
    <source>
        <dbReference type="EMBL" id="MCI19127.1"/>
    </source>
</evidence>
<accession>A0A392Q5G0</accession>
<organism evidence="2 3">
    <name type="scientific">Trifolium medium</name>
    <dbReference type="NCBI Taxonomy" id="97028"/>
    <lineage>
        <taxon>Eukaryota</taxon>
        <taxon>Viridiplantae</taxon>
        <taxon>Streptophyta</taxon>
        <taxon>Embryophyta</taxon>
        <taxon>Tracheophyta</taxon>
        <taxon>Spermatophyta</taxon>
        <taxon>Magnoliopsida</taxon>
        <taxon>eudicotyledons</taxon>
        <taxon>Gunneridae</taxon>
        <taxon>Pentapetalae</taxon>
        <taxon>rosids</taxon>
        <taxon>fabids</taxon>
        <taxon>Fabales</taxon>
        <taxon>Fabaceae</taxon>
        <taxon>Papilionoideae</taxon>
        <taxon>50 kb inversion clade</taxon>
        <taxon>NPAAA clade</taxon>
        <taxon>Hologalegina</taxon>
        <taxon>IRL clade</taxon>
        <taxon>Trifolieae</taxon>
        <taxon>Trifolium</taxon>
    </lineage>
</organism>
<keyword evidence="3" id="KW-1185">Reference proteome</keyword>
<proteinExistence type="predicted"/>
<dbReference type="EMBL" id="LXQA010113351">
    <property type="protein sequence ID" value="MCI19127.1"/>
    <property type="molecule type" value="Genomic_DNA"/>
</dbReference>
<dbReference type="AlphaFoldDB" id="A0A392Q5G0"/>
<evidence type="ECO:0000313" key="3">
    <source>
        <dbReference type="Proteomes" id="UP000265520"/>
    </source>
</evidence>
<protein>
    <submittedName>
        <fullName evidence="2">Uncharacterized protein</fullName>
    </submittedName>
</protein>
<sequence length="82" mass="8665">EDSQAGNGVQNINVNESISISDSPPSLISAAKIAGFATNLVLPLSPTSYFLGYTLPPGHPCNSFTLPPPPADKKRTGPRRKF</sequence>
<dbReference type="Proteomes" id="UP000265520">
    <property type="component" value="Unassembled WGS sequence"/>
</dbReference>
<evidence type="ECO:0000256" key="1">
    <source>
        <dbReference type="SAM" id="MobiDB-lite"/>
    </source>
</evidence>